<dbReference type="Proteomes" id="UP001317963">
    <property type="component" value="Chromosome"/>
</dbReference>
<protein>
    <submittedName>
        <fullName evidence="2">S58 family peptidase</fullName>
    </submittedName>
</protein>
<reference evidence="2 3" key="1">
    <citation type="submission" date="2019-02" db="EMBL/GenBank/DDBJ databases">
        <title>Halieaceae_genomes.</title>
        <authorList>
            <person name="Li S.-H."/>
        </authorList>
    </citation>
    <scope>NUCLEOTIDE SEQUENCE [LARGE SCALE GENOMIC DNA]</scope>
    <source>
        <strain evidence="2 3">JH123</strain>
    </source>
</reference>
<gene>
    <name evidence="2" type="ORF">E0F26_11240</name>
</gene>
<dbReference type="SUPFAM" id="SSF56266">
    <property type="entry name" value="DmpA/ArgJ-like"/>
    <property type="match status" value="1"/>
</dbReference>
<evidence type="ECO:0000313" key="2">
    <source>
        <dbReference type="EMBL" id="UZP75637.1"/>
    </source>
</evidence>
<keyword evidence="3" id="KW-1185">Reference proteome</keyword>
<dbReference type="PANTHER" id="PTHR36512">
    <property type="entry name" value="D-AMINOPEPTIDASE"/>
    <property type="match status" value="1"/>
</dbReference>
<comment type="similarity">
    <text evidence="1">Belongs to the peptidase S58 family.</text>
</comment>
<dbReference type="Gene3D" id="3.60.70.12">
    <property type="entry name" value="L-amino peptidase D-ALA esterase/amidase"/>
    <property type="match status" value="1"/>
</dbReference>
<accession>A0ABY6QAD6</accession>
<evidence type="ECO:0000313" key="3">
    <source>
        <dbReference type="Proteomes" id="UP001317963"/>
    </source>
</evidence>
<dbReference type="CDD" id="cd02253">
    <property type="entry name" value="DmpA"/>
    <property type="match status" value="1"/>
</dbReference>
<evidence type="ECO:0000256" key="1">
    <source>
        <dbReference type="ARBA" id="ARBA00007068"/>
    </source>
</evidence>
<dbReference type="EMBL" id="CP036501">
    <property type="protein sequence ID" value="UZP75637.1"/>
    <property type="molecule type" value="Genomic_DNA"/>
</dbReference>
<dbReference type="PANTHER" id="PTHR36512:SF3">
    <property type="entry name" value="BLR5678 PROTEIN"/>
    <property type="match status" value="1"/>
</dbReference>
<organism evidence="2 3">
    <name type="scientific">Candidatus Paraluminiphilus aquimaris</name>
    <dbReference type="NCBI Taxonomy" id="2518994"/>
    <lineage>
        <taxon>Bacteria</taxon>
        <taxon>Pseudomonadati</taxon>
        <taxon>Pseudomonadota</taxon>
        <taxon>Gammaproteobacteria</taxon>
        <taxon>Cellvibrionales</taxon>
        <taxon>Halieaceae</taxon>
        <taxon>Candidatus Paraluminiphilus</taxon>
    </lineage>
</organism>
<name>A0ABY6QAD6_9GAMM</name>
<dbReference type="InterPro" id="IPR016117">
    <property type="entry name" value="ArgJ-like_dom_sf"/>
</dbReference>
<proteinExistence type="inferred from homology"/>
<dbReference type="InterPro" id="IPR005321">
    <property type="entry name" value="Peptidase_S58_DmpA"/>
</dbReference>
<dbReference type="Pfam" id="PF03576">
    <property type="entry name" value="Peptidase_S58"/>
    <property type="match status" value="1"/>
</dbReference>
<sequence length="364" mass="37818">MRVVPETALLDEAVQRPSARDLGISPGILGTGQYNAITDVAGVAVGHMTLSKGTQINTGATAILPHGGNLYRDRVPAGFHQGNGYGKFAGSTQVIELGELETPIILTNTLSVPQGMEAAISWTLKQPGNEDVRSVNAVVGETNDGFLNDIRGRHLRAADIEKAILAATSGPVRQGSVGAGRGTVSFGWKGGIGTSSRVLPAELGGFTLGVLVQTNYGGILRVDGAPVGEALGQYFMKNVVDEGDADGSIIVVIATDAPLSDRNLRRLGSRAMLAIGRTGSPITNGSGDYVIAFSTAQEVRRAPNKAPLSGLANSQMSPLFQAAVEATEEAILNALFKATTVNGHNGTVEAIDIEAVKRIVQTAR</sequence>